<evidence type="ECO:0000313" key="11">
    <source>
        <dbReference type="Proteomes" id="UP001054857"/>
    </source>
</evidence>
<accession>A0AAD3HJ34</accession>
<keyword evidence="4" id="KW-0347">Helicase</keyword>
<keyword evidence="3" id="KW-0378">Hydrolase</keyword>
<dbReference type="AlphaFoldDB" id="A0AAD3HJ34"/>
<evidence type="ECO:0000256" key="2">
    <source>
        <dbReference type="ARBA" id="ARBA00022763"/>
    </source>
</evidence>
<dbReference type="Proteomes" id="UP001054857">
    <property type="component" value="Unassembled WGS sequence"/>
</dbReference>
<comment type="caution">
    <text evidence="10">The sequence shown here is derived from an EMBL/GenBank/DDBJ whole genome shotgun (WGS) entry which is preliminary data.</text>
</comment>
<dbReference type="EMBL" id="BMAR01000005">
    <property type="protein sequence ID" value="GFR43219.1"/>
    <property type="molecule type" value="Genomic_DNA"/>
</dbReference>
<evidence type="ECO:0000256" key="5">
    <source>
        <dbReference type="ARBA" id="ARBA00022840"/>
    </source>
</evidence>
<feature type="domain" description="DNA helicase Pif1-like 2B" evidence="9">
    <location>
        <begin position="118"/>
        <end position="151"/>
    </location>
</feature>
<evidence type="ECO:0000256" key="1">
    <source>
        <dbReference type="ARBA" id="ARBA00022741"/>
    </source>
</evidence>
<dbReference type="Gene3D" id="3.40.50.300">
    <property type="entry name" value="P-loop containing nucleotide triphosphate hydrolases"/>
    <property type="match status" value="1"/>
</dbReference>
<evidence type="ECO:0000256" key="8">
    <source>
        <dbReference type="ARBA" id="ARBA00023235"/>
    </source>
</evidence>
<feature type="non-terminal residue" evidence="10">
    <location>
        <position position="331"/>
    </location>
</feature>
<keyword evidence="6" id="KW-0238">DNA-binding</keyword>
<keyword evidence="8" id="KW-0413">Isomerase</keyword>
<evidence type="ECO:0000313" key="10">
    <source>
        <dbReference type="EMBL" id="GFR43219.1"/>
    </source>
</evidence>
<gene>
    <name evidence="10" type="ORF">Agub_g4273</name>
</gene>
<dbReference type="InterPro" id="IPR049163">
    <property type="entry name" value="Pif1-like_2B_dom"/>
</dbReference>
<evidence type="ECO:0000256" key="3">
    <source>
        <dbReference type="ARBA" id="ARBA00022801"/>
    </source>
</evidence>
<keyword evidence="1" id="KW-0547">Nucleotide-binding</keyword>
<keyword evidence="7" id="KW-0234">DNA repair</keyword>
<reference evidence="10 11" key="1">
    <citation type="journal article" date="2021" name="Sci. Rep.">
        <title>Genome sequencing of the multicellular alga Astrephomene provides insights into convergent evolution of germ-soma differentiation.</title>
        <authorList>
            <person name="Yamashita S."/>
            <person name="Yamamoto K."/>
            <person name="Matsuzaki R."/>
            <person name="Suzuki S."/>
            <person name="Yamaguchi H."/>
            <person name="Hirooka S."/>
            <person name="Minakuchi Y."/>
            <person name="Miyagishima S."/>
            <person name="Kawachi M."/>
            <person name="Toyoda A."/>
            <person name="Nozaki H."/>
        </authorList>
    </citation>
    <scope>NUCLEOTIDE SEQUENCE [LARGE SCALE GENOMIC DNA]</scope>
    <source>
        <strain evidence="10 11">NIES-4017</strain>
    </source>
</reference>
<keyword evidence="11" id="KW-1185">Reference proteome</keyword>
<name>A0AAD3HJ34_9CHLO</name>
<dbReference type="SUPFAM" id="SSF52540">
    <property type="entry name" value="P-loop containing nucleoside triphosphate hydrolases"/>
    <property type="match status" value="1"/>
</dbReference>
<dbReference type="InterPro" id="IPR051055">
    <property type="entry name" value="PIF1_helicase"/>
</dbReference>
<dbReference type="PANTHER" id="PTHR47642:SF5">
    <property type="entry name" value="ATP-DEPENDENT DNA HELICASE"/>
    <property type="match status" value="1"/>
</dbReference>
<organism evidence="10 11">
    <name type="scientific">Astrephomene gubernaculifera</name>
    <dbReference type="NCBI Taxonomy" id="47775"/>
    <lineage>
        <taxon>Eukaryota</taxon>
        <taxon>Viridiplantae</taxon>
        <taxon>Chlorophyta</taxon>
        <taxon>core chlorophytes</taxon>
        <taxon>Chlorophyceae</taxon>
        <taxon>CS clade</taxon>
        <taxon>Chlamydomonadales</taxon>
        <taxon>Astrephomenaceae</taxon>
        <taxon>Astrephomene</taxon>
    </lineage>
</organism>
<sequence>FRQSDASFQSDLMTVRCGGQDEYEKVMEQLVRDCSRPLDESDGIKATVLYGHNKEVDQENKKQLDNLSTPEESFVAQDTVAITFNPPDGHNKRKWRFDTQTFLMNREYGLFKDCQAADKVQLKVGAQVLLLRNLDVQAGLVNGSRGVVVGFTAPRTSGYFRQQPLAMLEKGLQCDEVVEALDSWYKENSQVPVVKFANGKEMELAPTIFTQLVPGRGARFRVQVPLRLAWALTVHKSQGMTLDKVIVDLSTLSSRNGGWHGVVYTALSRVRTKEGLQLFGTANRTIDGRVLRWSEGRRAPAVCRTDPSSGFRWIWEMVKELPDLSRPKNAA</sequence>
<keyword evidence="2" id="KW-0227">DNA damage</keyword>
<evidence type="ECO:0000256" key="7">
    <source>
        <dbReference type="ARBA" id="ARBA00023204"/>
    </source>
</evidence>
<feature type="non-terminal residue" evidence="10">
    <location>
        <position position="1"/>
    </location>
</feature>
<dbReference type="PANTHER" id="PTHR47642">
    <property type="entry name" value="ATP-DEPENDENT DNA HELICASE"/>
    <property type="match status" value="1"/>
</dbReference>
<protein>
    <recommendedName>
        <fullName evidence="9">DNA helicase Pif1-like 2B domain-containing protein</fullName>
    </recommendedName>
</protein>
<evidence type="ECO:0000256" key="6">
    <source>
        <dbReference type="ARBA" id="ARBA00023125"/>
    </source>
</evidence>
<evidence type="ECO:0000256" key="4">
    <source>
        <dbReference type="ARBA" id="ARBA00022806"/>
    </source>
</evidence>
<keyword evidence="5" id="KW-0067">ATP-binding</keyword>
<proteinExistence type="predicted"/>
<dbReference type="CDD" id="cd18809">
    <property type="entry name" value="SF1_C_RecD"/>
    <property type="match status" value="1"/>
</dbReference>
<dbReference type="Pfam" id="PF21530">
    <property type="entry name" value="Pif1_2B_dom"/>
    <property type="match status" value="1"/>
</dbReference>
<evidence type="ECO:0000259" key="9">
    <source>
        <dbReference type="Pfam" id="PF21530"/>
    </source>
</evidence>
<dbReference type="InterPro" id="IPR027417">
    <property type="entry name" value="P-loop_NTPase"/>
</dbReference>